<protein>
    <submittedName>
        <fullName evidence="2">Uncharacterized protein</fullName>
    </submittedName>
</protein>
<keyword evidence="3" id="KW-1185">Reference proteome</keyword>
<feature type="region of interest" description="Disordered" evidence="1">
    <location>
        <begin position="1"/>
        <end position="98"/>
    </location>
</feature>
<dbReference type="EnsemblMetazoa" id="AFAF000734-RA">
    <property type="protein sequence ID" value="AFAF000734-PA"/>
    <property type="gene ID" value="AFAF000734"/>
</dbReference>
<organism evidence="2 3">
    <name type="scientific">Anopheles farauti</name>
    <dbReference type="NCBI Taxonomy" id="69004"/>
    <lineage>
        <taxon>Eukaryota</taxon>
        <taxon>Metazoa</taxon>
        <taxon>Ecdysozoa</taxon>
        <taxon>Arthropoda</taxon>
        <taxon>Hexapoda</taxon>
        <taxon>Insecta</taxon>
        <taxon>Pterygota</taxon>
        <taxon>Neoptera</taxon>
        <taxon>Endopterygota</taxon>
        <taxon>Diptera</taxon>
        <taxon>Nematocera</taxon>
        <taxon>Culicoidea</taxon>
        <taxon>Culicidae</taxon>
        <taxon>Anophelinae</taxon>
        <taxon>Anopheles</taxon>
    </lineage>
</organism>
<dbReference type="EMBL" id="AXCN02001536">
    <property type="status" value="NOT_ANNOTATED_CDS"/>
    <property type="molecule type" value="Genomic_DNA"/>
</dbReference>
<sequence>MPPSTVDDSKPVYNRTPNRPHMTAVTGSRTLSRKTSNPVRNVSHLSSMRQTQHYHAKREKHRENNVHDYNITPADRTDASAFENHTTGRHNYQQRKVL</sequence>
<dbReference type="AlphaFoldDB" id="A0A182Q0P6"/>
<evidence type="ECO:0000313" key="3">
    <source>
        <dbReference type="Proteomes" id="UP000075886"/>
    </source>
</evidence>
<reference evidence="3" key="1">
    <citation type="submission" date="2014-01" db="EMBL/GenBank/DDBJ databases">
        <title>The Genome Sequence of Anopheles farauti FAR1 (V2).</title>
        <authorList>
            <consortium name="The Broad Institute Genomics Platform"/>
            <person name="Neafsey D.E."/>
            <person name="Besansky N."/>
            <person name="Howell P."/>
            <person name="Walton C."/>
            <person name="Young S.K."/>
            <person name="Zeng Q."/>
            <person name="Gargeya S."/>
            <person name="Fitzgerald M."/>
            <person name="Haas B."/>
            <person name="Abouelleil A."/>
            <person name="Allen A.W."/>
            <person name="Alvarado L."/>
            <person name="Arachchi H.M."/>
            <person name="Berlin A.M."/>
            <person name="Chapman S.B."/>
            <person name="Gainer-Dewar J."/>
            <person name="Goldberg J."/>
            <person name="Griggs A."/>
            <person name="Gujja S."/>
            <person name="Hansen M."/>
            <person name="Howarth C."/>
            <person name="Imamovic A."/>
            <person name="Ireland A."/>
            <person name="Larimer J."/>
            <person name="McCowan C."/>
            <person name="Murphy C."/>
            <person name="Pearson M."/>
            <person name="Poon T.W."/>
            <person name="Priest M."/>
            <person name="Roberts A."/>
            <person name="Saif S."/>
            <person name="Shea T."/>
            <person name="Sisk P."/>
            <person name="Sykes S."/>
            <person name="Wortman J."/>
            <person name="Nusbaum C."/>
            <person name="Birren B."/>
        </authorList>
    </citation>
    <scope>NUCLEOTIDE SEQUENCE [LARGE SCALE GENOMIC DNA]</scope>
    <source>
        <strain evidence="3">FAR1</strain>
    </source>
</reference>
<proteinExistence type="predicted"/>
<name>A0A182Q0P6_9DIPT</name>
<dbReference type="Proteomes" id="UP000075886">
    <property type="component" value="Unassembled WGS sequence"/>
</dbReference>
<reference evidence="2" key="2">
    <citation type="submission" date="2020-05" db="UniProtKB">
        <authorList>
            <consortium name="EnsemblMetazoa"/>
        </authorList>
    </citation>
    <scope>IDENTIFICATION</scope>
    <source>
        <strain evidence="2">FAR1</strain>
    </source>
</reference>
<dbReference type="VEuPathDB" id="VectorBase:AFAF000734"/>
<evidence type="ECO:0000313" key="2">
    <source>
        <dbReference type="EnsemblMetazoa" id="AFAF000734-PA"/>
    </source>
</evidence>
<accession>A0A182Q0P6</accession>
<evidence type="ECO:0000256" key="1">
    <source>
        <dbReference type="SAM" id="MobiDB-lite"/>
    </source>
</evidence>
<feature type="compositionally biased region" description="Polar residues" evidence="1">
    <location>
        <begin position="25"/>
        <end position="51"/>
    </location>
</feature>